<dbReference type="Pfam" id="PF02367">
    <property type="entry name" value="TsaE"/>
    <property type="match status" value="1"/>
</dbReference>
<dbReference type="GO" id="GO:0046872">
    <property type="term" value="F:metal ion binding"/>
    <property type="evidence" value="ECO:0007669"/>
    <property type="project" value="UniProtKB-KW"/>
</dbReference>
<comment type="similarity">
    <text evidence="2">Belongs to the TsaE family.</text>
</comment>
<evidence type="ECO:0000256" key="5">
    <source>
        <dbReference type="ARBA" id="ARBA00022694"/>
    </source>
</evidence>
<organism evidence="11 12">
    <name type="scientific">Albidovulum aquaemixtae</name>
    <dbReference type="NCBI Taxonomy" id="1542388"/>
    <lineage>
        <taxon>Bacteria</taxon>
        <taxon>Pseudomonadati</taxon>
        <taxon>Pseudomonadota</taxon>
        <taxon>Alphaproteobacteria</taxon>
        <taxon>Rhodobacterales</taxon>
        <taxon>Paracoccaceae</taxon>
        <taxon>Albidovulum</taxon>
    </lineage>
</organism>
<dbReference type="PANTHER" id="PTHR33540">
    <property type="entry name" value="TRNA THREONYLCARBAMOYLADENOSINE BIOSYNTHESIS PROTEIN TSAE"/>
    <property type="match status" value="1"/>
</dbReference>
<keyword evidence="6" id="KW-0479">Metal-binding</keyword>
<dbReference type="SUPFAM" id="SSF52540">
    <property type="entry name" value="P-loop containing nucleoside triphosphate hydrolases"/>
    <property type="match status" value="1"/>
</dbReference>
<dbReference type="InterPro" id="IPR027417">
    <property type="entry name" value="P-loop_NTPase"/>
</dbReference>
<gene>
    <name evidence="11" type="primary">tsaE</name>
    <name evidence="11" type="ORF">DEA8626_02580</name>
</gene>
<evidence type="ECO:0000256" key="4">
    <source>
        <dbReference type="ARBA" id="ARBA00022490"/>
    </source>
</evidence>
<proteinExistence type="inferred from homology"/>
<dbReference type="GO" id="GO:0002949">
    <property type="term" value="P:tRNA threonylcarbamoyladenosine modification"/>
    <property type="evidence" value="ECO:0007669"/>
    <property type="project" value="InterPro"/>
</dbReference>
<evidence type="ECO:0000313" key="12">
    <source>
        <dbReference type="Proteomes" id="UP000244924"/>
    </source>
</evidence>
<dbReference type="OrthoDB" id="9800307at2"/>
<dbReference type="Gene3D" id="3.40.50.300">
    <property type="entry name" value="P-loop containing nucleotide triphosphate hydrolases"/>
    <property type="match status" value="1"/>
</dbReference>
<evidence type="ECO:0000256" key="1">
    <source>
        <dbReference type="ARBA" id="ARBA00004496"/>
    </source>
</evidence>
<sequence length="171" mass="18166">MQATARDSALSLTLPNAAATAALAERLSPELRSGDVILVQGPIGAGKSHFCRSLITARLAALGRAEDIPSPTFTLVQTYDLDGIEIWHCDLYRLGLSDDLAELGLDEAFETAICLVEWPDRLGDRAPSDALTLSLVPDSAGEAREAQLSSTAPRWHPVIAGLSNMAGELDD</sequence>
<evidence type="ECO:0000256" key="8">
    <source>
        <dbReference type="ARBA" id="ARBA00022840"/>
    </source>
</evidence>
<dbReference type="GO" id="GO:0005737">
    <property type="term" value="C:cytoplasm"/>
    <property type="evidence" value="ECO:0007669"/>
    <property type="project" value="UniProtKB-SubCell"/>
</dbReference>
<reference evidence="11 12" key="1">
    <citation type="submission" date="2018-03" db="EMBL/GenBank/DDBJ databases">
        <authorList>
            <person name="Keele B.F."/>
        </authorList>
    </citation>
    <scope>NUCLEOTIDE SEQUENCE [LARGE SCALE GENOMIC DNA]</scope>
    <source>
        <strain evidence="11 12">CECT 8626</strain>
    </source>
</reference>
<dbReference type="Proteomes" id="UP000244924">
    <property type="component" value="Unassembled WGS sequence"/>
</dbReference>
<keyword evidence="5" id="KW-0819">tRNA processing</keyword>
<dbReference type="AlphaFoldDB" id="A0A2R8BJD4"/>
<dbReference type="InterPro" id="IPR003442">
    <property type="entry name" value="T6A_TsaE"/>
</dbReference>
<keyword evidence="12" id="KW-1185">Reference proteome</keyword>
<keyword evidence="7" id="KW-0547">Nucleotide-binding</keyword>
<dbReference type="NCBIfam" id="TIGR00150">
    <property type="entry name" value="T6A_YjeE"/>
    <property type="match status" value="1"/>
</dbReference>
<evidence type="ECO:0000256" key="10">
    <source>
        <dbReference type="ARBA" id="ARBA00032441"/>
    </source>
</evidence>
<keyword evidence="9" id="KW-0460">Magnesium</keyword>
<evidence type="ECO:0000256" key="9">
    <source>
        <dbReference type="ARBA" id="ARBA00022842"/>
    </source>
</evidence>
<name>A0A2R8BJD4_9RHOB</name>
<comment type="subcellular location">
    <subcellularLocation>
        <location evidence="1">Cytoplasm</location>
    </subcellularLocation>
</comment>
<dbReference type="GO" id="GO:0005524">
    <property type="term" value="F:ATP binding"/>
    <property type="evidence" value="ECO:0007669"/>
    <property type="project" value="UniProtKB-KW"/>
</dbReference>
<dbReference type="EMBL" id="OMOQ01000002">
    <property type="protein sequence ID" value="SPH23516.1"/>
    <property type="molecule type" value="Genomic_DNA"/>
</dbReference>
<dbReference type="RefSeq" id="WP_108853617.1">
    <property type="nucleotide sequence ID" value="NZ_OMOQ01000002.1"/>
</dbReference>
<evidence type="ECO:0000313" key="11">
    <source>
        <dbReference type="EMBL" id="SPH23516.1"/>
    </source>
</evidence>
<keyword evidence="4" id="KW-0963">Cytoplasm</keyword>
<evidence type="ECO:0000256" key="7">
    <source>
        <dbReference type="ARBA" id="ARBA00022741"/>
    </source>
</evidence>
<evidence type="ECO:0000256" key="2">
    <source>
        <dbReference type="ARBA" id="ARBA00007599"/>
    </source>
</evidence>
<keyword evidence="8" id="KW-0067">ATP-binding</keyword>
<evidence type="ECO:0000256" key="6">
    <source>
        <dbReference type="ARBA" id="ARBA00022723"/>
    </source>
</evidence>
<dbReference type="PANTHER" id="PTHR33540:SF2">
    <property type="entry name" value="TRNA THREONYLCARBAMOYLADENOSINE BIOSYNTHESIS PROTEIN TSAE"/>
    <property type="match status" value="1"/>
</dbReference>
<evidence type="ECO:0000256" key="3">
    <source>
        <dbReference type="ARBA" id="ARBA00019010"/>
    </source>
</evidence>
<accession>A0A2R8BJD4</accession>
<protein>
    <recommendedName>
        <fullName evidence="3">tRNA threonylcarbamoyladenosine biosynthesis protein TsaE</fullName>
    </recommendedName>
    <alternativeName>
        <fullName evidence="10">t(6)A37 threonylcarbamoyladenosine biosynthesis protein TsaE</fullName>
    </alternativeName>
</protein>